<name>A0AAN9EVQ7_CLITE</name>
<gene>
    <name evidence="2" type="ORF">RJT34_32071</name>
</gene>
<dbReference type="AntiFam" id="ANF00011">
    <property type="entry name" value="tRNA translation"/>
</dbReference>
<reference evidence="2 3" key="1">
    <citation type="submission" date="2024-01" db="EMBL/GenBank/DDBJ databases">
        <title>The genomes of 5 underutilized Papilionoideae crops provide insights into root nodulation and disease resistance.</title>
        <authorList>
            <person name="Yuan L."/>
        </authorList>
    </citation>
    <scope>NUCLEOTIDE SEQUENCE [LARGE SCALE GENOMIC DNA]</scope>
    <source>
        <strain evidence="2">LY-2023</strain>
        <tissue evidence="2">Leaf</tissue>
    </source>
</reference>
<comment type="caution">
    <text evidence="2">The sequence shown here is derived from an EMBL/GenBank/DDBJ whole genome shotgun (WGS) entry which is preliminary data.</text>
</comment>
<proteinExistence type="predicted"/>
<organism evidence="2 3">
    <name type="scientific">Clitoria ternatea</name>
    <name type="common">Butterfly pea</name>
    <dbReference type="NCBI Taxonomy" id="43366"/>
    <lineage>
        <taxon>Eukaryota</taxon>
        <taxon>Viridiplantae</taxon>
        <taxon>Streptophyta</taxon>
        <taxon>Embryophyta</taxon>
        <taxon>Tracheophyta</taxon>
        <taxon>Spermatophyta</taxon>
        <taxon>Magnoliopsida</taxon>
        <taxon>eudicotyledons</taxon>
        <taxon>Gunneridae</taxon>
        <taxon>Pentapetalae</taxon>
        <taxon>rosids</taxon>
        <taxon>fabids</taxon>
        <taxon>Fabales</taxon>
        <taxon>Fabaceae</taxon>
        <taxon>Papilionoideae</taxon>
        <taxon>50 kb inversion clade</taxon>
        <taxon>NPAAA clade</taxon>
        <taxon>indigoferoid/millettioid clade</taxon>
        <taxon>Phaseoleae</taxon>
        <taxon>Clitoria</taxon>
    </lineage>
</organism>
<dbReference type="Proteomes" id="UP001359559">
    <property type="component" value="Unassembled WGS sequence"/>
</dbReference>
<protein>
    <submittedName>
        <fullName evidence="2">Uncharacterized protein</fullName>
    </submittedName>
</protein>
<evidence type="ECO:0000313" key="3">
    <source>
        <dbReference type="Proteomes" id="UP001359559"/>
    </source>
</evidence>
<evidence type="ECO:0000313" key="2">
    <source>
        <dbReference type="EMBL" id="KAK7264462.1"/>
    </source>
</evidence>
<feature type="region of interest" description="Disordered" evidence="1">
    <location>
        <begin position="1"/>
        <end position="22"/>
    </location>
</feature>
<sequence>MKKVCGERGSNTRPSDLQSDALPAELSPLVQCAALGCSEESEVSGDHLEACDHDASFWADNSLHISLFSLPNKRRTWRQGETRKVRPCTVVDFCRCLVYY</sequence>
<feature type="compositionally biased region" description="Polar residues" evidence="1">
    <location>
        <begin position="9"/>
        <end position="18"/>
    </location>
</feature>
<accession>A0AAN9EVQ7</accession>
<evidence type="ECO:0000256" key="1">
    <source>
        <dbReference type="SAM" id="MobiDB-lite"/>
    </source>
</evidence>
<dbReference type="EMBL" id="JAYKXN010000008">
    <property type="protein sequence ID" value="KAK7264462.1"/>
    <property type="molecule type" value="Genomic_DNA"/>
</dbReference>
<dbReference type="AlphaFoldDB" id="A0AAN9EVQ7"/>
<keyword evidence="3" id="KW-1185">Reference proteome</keyword>